<evidence type="ECO:0000313" key="3">
    <source>
        <dbReference type="Proteomes" id="UP000297737"/>
    </source>
</evidence>
<dbReference type="AlphaFoldDB" id="A0A4Y9EL48"/>
<dbReference type="EMBL" id="SIHO01000003">
    <property type="protein sequence ID" value="TFU01434.1"/>
    <property type="molecule type" value="Genomic_DNA"/>
</dbReference>
<reference evidence="2 3" key="1">
    <citation type="submission" date="2019-02" db="EMBL/GenBank/DDBJ databases">
        <title>Polymorphobacter sp. isolated from the lake at the Tibet of China.</title>
        <authorList>
            <person name="Li A."/>
        </authorList>
    </citation>
    <scope>NUCLEOTIDE SEQUENCE [LARGE SCALE GENOMIC DNA]</scope>
    <source>
        <strain evidence="2 3">DJ1R-1</strain>
    </source>
</reference>
<feature type="transmembrane region" description="Helical" evidence="1">
    <location>
        <begin position="36"/>
        <end position="55"/>
    </location>
</feature>
<keyword evidence="3" id="KW-1185">Reference proteome</keyword>
<accession>A0A4Y9EL48</accession>
<organism evidence="2 3">
    <name type="scientific">Glacieibacterium arshaanense</name>
    <dbReference type="NCBI Taxonomy" id="2511025"/>
    <lineage>
        <taxon>Bacteria</taxon>
        <taxon>Pseudomonadati</taxon>
        <taxon>Pseudomonadota</taxon>
        <taxon>Alphaproteobacteria</taxon>
        <taxon>Sphingomonadales</taxon>
        <taxon>Sphingosinicellaceae</taxon>
        <taxon>Glacieibacterium</taxon>
    </lineage>
</organism>
<evidence type="ECO:0000256" key="1">
    <source>
        <dbReference type="SAM" id="Phobius"/>
    </source>
</evidence>
<gene>
    <name evidence="2" type="ORF">EUV02_14240</name>
</gene>
<sequence>MLGPKPIVVPPRLPWEPVEVEPTWREKLRTLPRSRWVILGLSFLVTAVIVFGFVVDARKNMPTRTLTLRYFQSWPATRSDKDIAADRAAEKADYARQFAESRAYIATLPPAEQKAARDQYNAFAASLGPSLRPDDYVAPKPIVPVPNAAPAAPAK</sequence>
<protein>
    <recommendedName>
        <fullName evidence="4">Transmembrane protein</fullName>
    </recommendedName>
</protein>
<dbReference type="Proteomes" id="UP000297737">
    <property type="component" value="Unassembled WGS sequence"/>
</dbReference>
<proteinExistence type="predicted"/>
<evidence type="ECO:0008006" key="4">
    <source>
        <dbReference type="Google" id="ProtNLM"/>
    </source>
</evidence>
<name>A0A4Y9EL48_9SPHN</name>
<keyword evidence="1" id="KW-0472">Membrane</keyword>
<evidence type="ECO:0000313" key="2">
    <source>
        <dbReference type="EMBL" id="TFU01434.1"/>
    </source>
</evidence>
<dbReference type="RefSeq" id="WP_135246938.1">
    <property type="nucleotide sequence ID" value="NZ_SIHO01000003.1"/>
</dbReference>
<comment type="caution">
    <text evidence="2">The sequence shown here is derived from an EMBL/GenBank/DDBJ whole genome shotgun (WGS) entry which is preliminary data.</text>
</comment>
<keyword evidence="1" id="KW-1133">Transmembrane helix</keyword>
<keyword evidence="1" id="KW-0812">Transmembrane</keyword>